<sequence length="105" mass="11663">MSTMLMSPDAQATANVRDNALYRTSRHVVCKRHKEVDIRFNDEPLLNWPVPNVAAKAVLFASLLLRRHSPIFHPGSIPAGDIAFDGGPQVISTEKGQPNEMEEEL</sequence>
<keyword evidence="3" id="KW-1185">Reference proteome</keyword>
<dbReference type="AlphaFoldDB" id="A0A1X2H010"/>
<name>A0A1X2H010_SYNRA</name>
<feature type="region of interest" description="Disordered" evidence="1">
    <location>
        <begin position="83"/>
        <end position="105"/>
    </location>
</feature>
<dbReference type="InParanoid" id="A0A1X2H010"/>
<evidence type="ECO:0000313" key="3">
    <source>
        <dbReference type="Proteomes" id="UP000242180"/>
    </source>
</evidence>
<gene>
    <name evidence="2" type="ORF">BCR43DRAFT_519479</name>
</gene>
<evidence type="ECO:0000313" key="2">
    <source>
        <dbReference type="EMBL" id="ORY88697.1"/>
    </source>
</evidence>
<protein>
    <submittedName>
        <fullName evidence="2">Uncharacterized protein</fullName>
    </submittedName>
</protein>
<organism evidence="2 3">
    <name type="scientific">Syncephalastrum racemosum</name>
    <name type="common">Filamentous fungus</name>
    <dbReference type="NCBI Taxonomy" id="13706"/>
    <lineage>
        <taxon>Eukaryota</taxon>
        <taxon>Fungi</taxon>
        <taxon>Fungi incertae sedis</taxon>
        <taxon>Mucoromycota</taxon>
        <taxon>Mucoromycotina</taxon>
        <taxon>Mucoromycetes</taxon>
        <taxon>Mucorales</taxon>
        <taxon>Syncephalastraceae</taxon>
        <taxon>Syncephalastrum</taxon>
    </lineage>
</organism>
<proteinExistence type="predicted"/>
<dbReference type="EMBL" id="MCGN01000028">
    <property type="protein sequence ID" value="ORY88697.1"/>
    <property type="molecule type" value="Genomic_DNA"/>
</dbReference>
<dbReference type="Proteomes" id="UP000242180">
    <property type="component" value="Unassembled WGS sequence"/>
</dbReference>
<accession>A0A1X2H010</accession>
<comment type="caution">
    <text evidence="2">The sequence shown here is derived from an EMBL/GenBank/DDBJ whole genome shotgun (WGS) entry which is preliminary data.</text>
</comment>
<reference evidence="2 3" key="1">
    <citation type="submission" date="2016-07" db="EMBL/GenBank/DDBJ databases">
        <title>Pervasive Adenine N6-methylation of Active Genes in Fungi.</title>
        <authorList>
            <consortium name="DOE Joint Genome Institute"/>
            <person name="Mondo S.J."/>
            <person name="Dannebaum R.O."/>
            <person name="Kuo R.C."/>
            <person name="Labutti K."/>
            <person name="Haridas S."/>
            <person name="Kuo A."/>
            <person name="Salamov A."/>
            <person name="Ahrendt S.R."/>
            <person name="Lipzen A."/>
            <person name="Sullivan W."/>
            <person name="Andreopoulos W.B."/>
            <person name="Clum A."/>
            <person name="Lindquist E."/>
            <person name="Daum C."/>
            <person name="Ramamoorthy G.K."/>
            <person name="Gryganskyi A."/>
            <person name="Culley D."/>
            <person name="Magnuson J.K."/>
            <person name="James T.Y."/>
            <person name="O'Malley M.A."/>
            <person name="Stajich J.E."/>
            <person name="Spatafora J.W."/>
            <person name="Visel A."/>
            <person name="Grigoriev I.V."/>
        </authorList>
    </citation>
    <scope>NUCLEOTIDE SEQUENCE [LARGE SCALE GENOMIC DNA]</scope>
    <source>
        <strain evidence="2 3">NRRL 2496</strain>
    </source>
</reference>
<evidence type="ECO:0000256" key="1">
    <source>
        <dbReference type="SAM" id="MobiDB-lite"/>
    </source>
</evidence>